<keyword evidence="2" id="KW-0808">Transferase</keyword>
<gene>
    <name evidence="2" type="ORF">D3273_18275</name>
</gene>
<reference evidence="2 3" key="2">
    <citation type="submission" date="2019-02" db="EMBL/GenBank/DDBJ databases">
        <title>'Lichenibacterium ramalinii' gen. nov. sp. nov., 'Lichenibacterium minor' gen. nov. sp. nov.</title>
        <authorList>
            <person name="Pankratov T."/>
        </authorList>
    </citation>
    <scope>NUCLEOTIDE SEQUENCE [LARGE SCALE GENOMIC DNA]</scope>
    <source>
        <strain evidence="2 3">RmlP026</strain>
    </source>
</reference>
<sequence length="297" mass="32404">MTVSRRAPSFAGLTGSTVDVKVVDVGANPIDGPAPYATLMSNGATSVVGFEPNPEALDRLNAARSPHELYMPLVVGDGERHRLRICQAPGMTSLLEPDPAVLALFAGFPEWGKVVETLDVDTVRLDDVPATADLDLLKIDIQGAELLVFRNAVDRLAGAVVVQTEVEFLPLYVDQPLFADVDQFLRRQGFMFHRFVQPTSRVIKPLAVADDPYAGLSQLVWADAVFIKDVLALDRLTDRRLMAMARIMHEVYGAFDVVVRVLNEIDRRSGTRLEVDYMDGLHRHAAVTSGSAPATAA</sequence>
<dbReference type="NCBIfam" id="TIGR01444">
    <property type="entry name" value="fkbM_fam"/>
    <property type="match status" value="1"/>
</dbReference>
<proteinExistence type="predicted"/>
<dbReference type="PANTHER" id="PTHR36973">
    <property type="entry name" value="SLL1456 PROTEIN-RELATED"/>
    <property type="match status" value="1"/>
</dbReference>
<organism evidence="2 3">
    <name type="scientific">Lichenibacterium minor</name>
    <dbReference type="NCBI Taxonomy" id="2316528"/>
    <lineage>
        <taxon>Bacteria</taxon>
        <taxon>Pseudomonadati</taxon>
        <taxon>Pseudomonadota</taxon>
        <taxon>Alphaproteobacteria</taxon>
        <taxon>Hyphomicrobiales</taxon>
        <taxon>Lichenihabitantaceae</taxon>
        <taxon>Lichenibacterium</taxon>
    </lineage>
</organism>
<dbReference type="OrthoDB" id="292760at2"/>
<dbReference type="GO" id="GO:0008171">
    <property type="term" value="F:O-methyltransferase activity"/>
    <property type="evidence" value="ECO:0007669"/>
    <property type="project" value="TreeGrafter"/>
</dbReference>
<keyword evidence="3" id="KW-1185">Reference proteome</keyword>
<dbReference type="InterPro" id="IPR006342">
    <property type="entry name" value="FkbM_mtfrase"/>
</dbReference>
<dbReference type="EMBL" id="QYBB01000024">
    <property type="protein sequence ID" value="RYC30484.1"/>
    <property type="molecule type" value="Genomic_DNA"/>
</dbReference>
<keyword evidence="2" id="KW-0489">Methyltransferase</keyword>
<dbReference type="InterPro" id="IPR053188">
    <property type="entry name" value="FkbM_Methyltransferase"/>
</dbReference>
<dbReference type="SUPFAM" id="SSF53335">
    <property type="entry name" value="S-adenosyl-L-methionine-dependent methyltransferases"/>
    <property type="match status" value="1"/>
</dbReference>
<reference evidence="2 3" key="1">
    <citation type="submission" date="2018-12" db="EMBL/GenBank/DDBJ databases">
        <authorList>
            <person name="Grouzdev D.S."/>
            <person name="Krutkina M.S."/>
        </authorList>
    </citation>
    <scope>NUCLEOTIDE SEQUENCE [LARGE SCALE GENOMIC DNA]</scope>
    <source>
        <strain evidence="2 3">RmlP026</strain>
    </source>
</reference>
<accession>A0A4V1RUA6</accession>
<name>A0A4V1RUA6_9HYPH</name>
<dbReference type="AlphaFoldDB" id="A0A4V1RUA6"/>
<dbReference type="Gene3D" id="3.40.50.150">
    <property type="entry name" value="Vaccinia Virus protein VP39"/>
    <property type="match status" value="1"/>
</dbReference>
<evidence type="ECO:0000313" key="2">
    <source>
        <dbReference type="EMBL" id="RYC30484.1"/>
    </source>
</evidence>
<dbReference type="RefSeq" id="WP_129228334.1">
    <property type="nucleotide sequence ID" value="NZ_QYBB01000024.1"/>
</dbReference>
<protein>
    <submittedName>
        <fullName evidence="2">FkbM family methyltransferase</fullName>
    </submittedName>
</protein>
<dbReference type="InterPro" id="IPR029063">
    <property type="entry name" value="SAM-dependent_MTases_sf"/>
</dbReference>
<dbReference type="GO" id="GO:0032259">
    <property type="term" value="P:methylation"/>
    <property type="evidence" value="ECO:0007669"/>
    <property type="project" value="UniProtKB-KW"/>
</dbReference>
<evidence type="ECO:0000313" key="3">
    <source>
        <dbReference type="Proteomes" id="UP000290759"/>
    </source>
</evidence>
<dbReference type="PANTHER" id="PTHR36973:SF4">
    <property type="entry name" value="NODULATION PROTEIN"/>
    <property type="match status" value="1"/>
</dbReference>
<dbReference type="Pfam" id="PF05050">
    <property type="entry name" value="Methyltransf_21"/>
    <property type="match status" value="1"/>
</dbReference>
<dbReference type="Proteomes" id="UP000290759">
    <property type="component" value="Unassembled WGS sequence"/>
</dbReference>
<evidence type="ECO:0000259" key="1">
    <source>
        <dbReference type="Pfam" id="PF05050"/>
    </source>
</evidence>
<comment type="caution">
    <text evidence="2">The sequence shown here is derived from an EMBL/GenBank/DDBJ whole genome shotgun (WGS) entry which is preliminary data.</text>
</comment>
<feature type="domain" description="Methyltransferase FkbM" evidence="1">
    <location>
        <begin position="24"/>
        <end position="190"/>
    </location>
</feature>